<keyword evidence="2" id="KW-1185">Reference proteome</keyword>
<organism evidence="1 2">
    <name type="scientific">Orbilia blumenaviensis</name>
    <dbReference type="NCBI Taxonomy" id="1796055"/>
    <lineage>
        <taxon>Eukaryota</taxon>
        <taxon>Fungi</taxon>
        <taxon>Dikarya</taxon>
        <taxon>Ascomycota</taxon>
        <taxon>Pezizomycotina</taxon>
        <taxon>Orbiliomycetes</taxon>
        <taxon>Orbiliales</taxon>
        <taxon>Orbiliaceae</taxon>
        <taxon>Orbilia</taxon>
    </lineage>
</organism>
<dbReference type="Proteomes" id="UP001373714">
    <property type="component" value="Unassembled WGS sequence"/>
</dbReference>
<proteinExistence type="predicted"/>
<evidence type="ECO:0000313" key="2">
    <source>
        <dbReference type="Proteomes" id="UP001373714"/>
    </source>
</evidence>
<dbReference type="EMBL" id="JAVHNS010000006">
    <property type="protein sequence ID" value="KAK6352277.1"/>
    <property type="molecule type" value="Genomic_DNA"/>
</dbReference>
<reference evidence="1 2" key="1">
    <citation type="submission" date="2019-10" db="EMBL/GenBank/DDBJ databases">
        <authorList>
            <person name="Palmer J.M."/>
        </authorList>
    </citation>
    <scope>NUCLEOTIDE SEQUENCE [LARGE SCALE GENOMIC DNA]</scope>
    <source>
        <strain evidence="1 2">TWF730</strain>
    </source>
</reference>
<accession>A0AAV9V038</accession>
<dbReference type="AlphaFoldDB" id="A0AAV9V038"/>
<sequence length="177" mass="20444">MTPYTPFCAICGTRITREGTDTARASNEWLSDIRLLYLASDGDPNPPFVSEKARIPEFEGDWPEVWDPSEGTYKILECDLFFFCYPIHNICLEIFRDLAFSCGVVQFSQEVYLHLLGLFGDLPTDNYRVYFPSEWGGISEYQKAVSGWPWDNYIPTELEYVEVMPANLSDLHRELDE</sequence>
<protein>
    <submittedName>
        <fullName evidence="1">Uncharacterized protein</fullName>
    </submittedName>
</protein>
<comment type="caution">
    <text evidence="1">The sequence shown here is derived from an EMBL/GenBank/DDBJ whole genome shotgun (WGS) entry which is preliminary data.</text>
</comment>
<evidence type="ECO:0000313" key="1">
    <source>
        <dbReference type="EMBL" id="KAK6352277.1"/>
    </source>
</evidence>
<name>A0AAV9V038_9PEZI</name>
<gene>
    <name evidence="1" type="ORF">TWF730_009107</name>
</gene>